<evidence type="ECO:0000313" key="4">
    <source>
        <dbReference type="Proteomes" id="UP001476807"/>
    </source>
</evidence>
<dbReference type="RefSeq" id="WP_350410710.1">
    <property type="nucleotide sequence ID" value="NZ_JBEOKT010000002.1"/>
</dbReference>
<protein>
    <submittedName>
        <fullName evidence="3">YtxH domain-containing protein</fullName>
    </submittedName>
</protein>
<proteinExistence type="predicted"/>
<dbReference type="Pfam" id="PF12732">
    <property type="entry name" value="YtxH"/>
    <property type="match status" value="1"/>
</dbReference>
<feature type="transmembrane region" description="Helical" evidence="2">
    <location>
        <begin position="94"/>
        <end position="113"/>
    </location>
</feature>
<keyword evidence="4" id="KW-1185">Reference proteome</keyword>
<evidence type="ECO:0000256" key="1">
    <source>
        <dbReference type="SAM" id="MobiDB-lite"/>
    </source>
</evidence>
<reference evidence="3 4" key="1">
    <citation type="submission" date="2024-06" db="EMBL/GenBank/DDBJ databases">
        <title>Pontibacter populi HYL7-15.</title>
        <authorList>
            <person name="Kim M.K."/>
        </authorList>
    </citation>
    <scope>NUCLEOTIDE SEQUENCE [LARGE SCALE GENOMIC DNA]</scope>
    <source>
        <strain evidence="3 4">HYL7-15</strain>
    </source>
</reference>
<feature type="region of interest" description="Disordered" evidence="1">
    <location>
        <begin position="172"/>
        <end position="195"/>
    </location>
</feature>
<keyword evidence="2" id="KW-0472">Membrane</keyword>
<sequence length="195" mass="20977">MKTTLECRTLGEDKTNYTNASVRQMRQSDLTTSASTDSHTTGTHTTGSHTARTPYNDDWDRDNLNYGTRSGKTSRKGKSVSYESKREGVSGGKIMAGVIAGASVGVLAGILLAPEKGKDLRKQVANSASRLGGKVTKSFNSTKDKVSSWTSKSNSEPDRFNHYQNLTNQSSSEVNSMYNDPALGPTGGTNAQRCL</sequence>
<feature type="region of interest" description="Disordered" evidence="1">
    <location>
        <begin position="16"/>
        <end position="86"/>
    </location>
</feature>
<evidence type="ECO:0000256" key="2">
    <source>
        <dbReference type="SAM" id="Phobius"/>
    </source>
</evidence>
<dbReference type="InterPro" id="IPR024623">
    <property type="entry name" value="YtxH"/>
</dbReference>
<comment type="caution">
    <text evidence="3">The sequence shown here is derived from an EMBL/GenBank/DDBJ whole genome shotgun (WGS) entry which is preliminary data.</text>
</comment>
<dbReference type="EMBL" id="JBEOKT010000002">
    <property type="protein sequence ID" value="MER2996404.1"/>
    <property type="molecule type" value="Genomic_DNA"/>
</dbReference>
<organism evidence="3 4">
    <name type="scientific">Pontibacter populi</name>
    <dbReference type="NCBI Taxonomy" id="890055"/>
    <lineage>
        <taxon>Bacteria</taxon>
        <taxon>Pseudomonadati</taxon>
        <taxon>Bacteroidota</taxon>
        <taxon>Cytophagia</taxon>
        <taxon>Cytophagales</taxon>
        <taxon>Hymenobacteraceae</taxon>
        <taxon>Pontibacter</taxon>
    </lineage>
</organism>
<name>A0ABV1RPV0_9BACT</name>
<accession>A0ABV1RPV0</accession>
<feature type="compositionally biased region" description="Polar residues" evidence="1">
    <location>
        <begin position="16"/>
        <end position="27"/>
    </location>
</feature>
<feature type="compositionally biased region" description="Low complexity" evidence="1">
    <location>
        <begin position="28"/>
        <end position="51"/>
    </location>
</feature>
<evidence type="ECO:0000313" key="3">
    <source>
        <dbReference type="EMBL" id="MER2996404.1"/>
    </source>
</evidence>
<gene>
    <name evidence="3" type="ORF">ABS362_02540</name>
</gene>
<keyword evidence="2" id="KW-0812">Transmembrane</keyword>
<keyword evidence="2" id="KW-1133">Transmembrane helix</keyword>
<dbReference type="Proteomes" id="UP001476807">
    <property type="component" value="Unassembled WGS sequence"/>
</dbReference>